<evidence type="ECO:0000313" key="5">
    <source>
        <dbReference type="Proteomes" id="UP000789738"/>
    </source>
</evidence>
<feature type="transmembrane region" description="Helical" evidence="2">
    <location>
        <begin position="7"/>
        <end position="28"/>
    </location>
</feature>
<feature type="transmembrane region" description="Helical" evidence="2">
    <location>
        <begin position="211"/>
        <end position="233"/>
    </location>
</feature>
<name>A0AA86MH27_9CLOT</name>
<sequence>MRKIYKYILIFLLANIVVNFNLNLNVYAKNKEKTKLEQQLEQQEDKLDHDMGDFATNDDEIIMGTVESIKNSEYNGFNVENKINSMTNFLKNIVIKSRSTVIILYGLFVILISIYIATIGSRSINKRRHGILLLIGNTLLFLFFINLPLIIIYFSVMKEYSSGISFYSRIIGFTNFLRSNSLIISALLGYLGISKLIVSKNDLPNRQQGQYLFKAAIVILIVLNIVPYAITFII</sequence>
<feature type="coiled-coil region" evidence="1">
    <location>
        <begin position="26"/>
        <end position="53"/>
    </location>
</feature>
<evidence type="ECO:0000256" key="1">
    <source>
        <dbReference type="SAM" id="Coils"/>
    </source>
</evidence>
<proteinExistence type="predicted"/>
<dbReference type="EMBL" id="CAMTCP010000099">
    <property type="protein sequence ID" value="CAI3550105.1"/>
    <property type="molecule type" value="Genomic_DNA"/>
</dbReference>
<comment type="caution">
    <text evidence="3">The sequence shown here is derived from an EMBL/GenBank/DDBJ whole genome shotgun (WGS) entry which is preliminary data.</text>
</comment>
<feature type="transmembrane region" description="Helical" evidence="2">
    <location>
        <begin position="100"/>
        <end position="119"/>
    </location>
</feature>
<evidence type="ECO:0000313" key="3">
    <source>
        <dbReference type="EMBL" id="CAG9701715.1"/>
    </source>
</evidence>
<keyword evidence="2" id="KW-0812">Transmembrane</keyword>
<reference evidence="4" key="2">
    <citation type="submission" date="2022-10" db="EMBL/GenBank/DDBJ databases">
        <authorList>
            <person name="Aires J."/>
            <person name="Mesa V."/>
        </authorList>
    </citation>
    <scope>NUCLEOTIDE SEQUENCE</scope>
    <source>
        <strain evidence="4">Clostridium neonatale JD116</strain>
    </source>
</reference>
<evidence type="ECO:0000256" key="2">
    <source>
        <dbReference type="SAM" id="Phobius"/>
    </source>
</evidence>
<gene>
    <name evidence="4" type="ORF">CNEO2_180006</name>
    <name evidence="3" type="ORF">CNEO_10240</name>
</gene>
<dbReference type="AlphaFoldDB" id="A0AA86MH27"/>
<keyword evidence="2" id="KW-1133">Transmembrane helix</keyword>
<feature type="transmembrane region" description="Helical" evidence="2">
    <location>
        <begin position="176"/>
        <end position="199"/>
    </location>
</feature>
<evidence type="ECO:0000313" key="4">
    <source>
        <dbReference type="EMBL" id="CAI3550105.1"/>
    </source>
</evidence>
<dbReference type="Proteomes" id="UP001189143">
    <property type="component" value="Unassembled WGS sequence"/>
</dbReference>
<accession>A0AA86MH27</accession>
<feature type="transmembrane region" description="Helical" evidence="2">
    <location>
        <begin position="131"/>
        <end position="156"/>
    </location>
</feature>
<dbReference type="Proteomes" id="UP000789738">
    <property type="component" value="Unassembled WGS sequence"/>
</dbReference>
<organism evidence="3 5">
    <name type="scientific">Clostridium neonatale</name>
    <dbReference type="NCBI Taxonomy" id="137838"/>
    <lineage>
        <taxon>Bacteria</taxon>
        <taxon>Bacillati</taxon>
        <taxon>Bacillota</taxon>
        <taxon>Clostridia</taxon>
        <taxon>Eubacteriales</taxon>
        <taxon>Clostridiaceae</taxon>
        <taxon>Clostridium</taxon>
    </lineage>
</organism>
<dbReference type="RefSeq" id="WP_210888982.1">
    <property type="nucleotide sequence ID" value="NZ_CAKJVE010000001.1"/>
</dbReference>
<protein>
    <submittedName>
        <fullName evidence="3">Uncharacterized protein</fullName>
    </submittedName>
</protein>
<dbReference type="EMBL" id="CAKJVE010000001">
    <property type="protein sequence ID" value="CAG9701715.1"/>
    <property type="molecule type" value="Genomic_DNA"/>
</dbReference>
<keyword evidence="1" id="KW-0175">Coiled coil</keyword>
<reference evidence="3" key="1">
    <citation type="submission" date="2021-10" db="EMBL/GenBank/DDBJ databases">
        <authorList>
            <person name="Mesa V."/>
        </authorList>
    </citation>
    <scope>NUCLEOTIDE SEQUENCE</scope>
    <source>
        <strain evidence="3">CC3_PB</strain>
    </source>
</reference>
<keyword evidence="2" id="KW-0472">Membrane</keyword>